<feature type="compositionally biased region" description="Low complexity" evidence="1">
    <location>
        <begin position="484"/>
        <end position="507"/>
    </location>
</feature>
<feature type="compositionally biased region" description="Polar residues" evidence="1">
    <location>
        <begin position="263"/>
        <end position="279"/>
    </location>
</feature>
<evidence type="ECO:0000256" key="1">
    <source>
        <dbReference type="SAM" id="MobiDB-lite"/>
    </source>
</evidence>
<feature type="domain" description="LysM" evidence="2">
    <location>
        <begin position="332"/>
        <end position="382"/>
    </location>
</feature>
<sequence length="559" mass="58566">MSLDKQLPVENTDALKGVSDFRAGSLNLNTELSQPQDVSAANTFFKGAGAGGGADKFLPRMDHFDLGAVSPGGESLIGSAPGLTPGAEQMSPLIQMILKMPGHISLLGNFFEALGAFFAPVQEALTSVFDPSTFFPDGLDGALGDGLADGGGDGGFIDGDGGSDLSLLDADGGDITTNLSMLPENAPIFQQLGAGKDFFATARSLSVGSPLSESFANAPQLNVNGPYAPGKPLFEGSNLNFAPGQGAYGNAYTAMGPSGNDPNNFGSSFQNNYSQTNLNGQGYQPQGYQPQGYQPQGYGQQAETMQPTENLPQQAQPEVQAGAQPEAQAETTNYTVKSGDNLWDIAREKLGDGTRWTEIYQMNQSVIGDNPRLIMPGAELQLPGGSAENIASATSEYTVKPGDNLWDISKEHLGGGQHWPDLYQANHDVVGANPDLIHPGDKLQMPSGEHLAESGKHTASLAQHTPHHTAHVNHPTHSGPNHSAAPHNSHTNTHHTANNAHAAPAAKHSSDALIGDTKNNSFGQPKISNYSQAEHLTGDRDKLESMSLSANAKALDSGT</sequence>
<evidence type="ECO:0000259" key="2">
    <source>
        <dbReference type="PROSITE" id="PS51782"/>
    </source>
</evidence>
<dbReference type="PANTHER" id="PTHR34700:SF4">
    <property type="entry name" value="PHAGE-LIKE ELEMENT PBSX PROTEIN XKDP"/>
    <property type="match status" value="1"/>
</dbReference>
<dbReference type="SMART" id="SM00257">
    <property type="entry name" value="LysM"/>
    <property type="match status" value="2"/>
</dbReference>
<reference evidence="3" key="1">
    <citation type="submission" date="2021-02" db="EMBL/GenBank/DDBJ databases">
        <title>Genome-Resolved Metagenomics of a Microbial Community Performing Photosynthetic Biological Nutrient Removal.</title>
        <authorList>
            <person name="Mcdaniel E.A."/>
        </authorList>
    </citation>
    <scope>NUCLEOTIDE SEQUENCE</scope>
    <source>
        <strain evidence="3">UWPOB_OBS1</strain>
    </source>
</reference>
<dbReference type="Gene3D" id="3.10.350.10">
    <property type="entry name" value="LysM domain"/>
    <property type="match status" value="2"/>
</dbReference>
<dbReference type="InterPro" id="IPR052196">
    <property type="entry name" value="Bact_Kbp"/>
</dbReference>
<feature type="region of interest" description="Disordered" evidence="1">
    <location>
        <begin position="433"/>
        <end position="559"/>
    </location>
</feature>
<dbReference type="InterPro" id="IPR036779">
    <property type="entry name" value="LysM_dom_sf"/>
</dbReference>
<evidence type="ECO:0000313" key="3">
    <source>
        <dbReference type="EMBL" id="MBN8660760.1"/>
    </source>
</evidence>
<feature type="compositionally biased region" description="Polar residues" evidence="1">
    <location>
        <begin position="517"/>
        <end position="534"/>
    </location>
</feature>
<dbReference type="SUPFAM" id="SSF54106">
    <property type="entry name" value="LysM domain"/>
    <property type="match status" value="2"/>
</dbReference>
<organism evidence="3 4">
    <name type="scientific">Candidatus Obscuribacter phosphatis</name>
    <dbReference type="NCBI Taxonomy" id="1906157"/>
    <lineage>
        <taxon>Bacteria</taxon>
        <taxon>Bacillati</taxon>
        <taxon>Candidatus Melainabacteria</taxon>
        <taxon>Candidatus Obscuribacterales</taxon>
        <taxon>Candidatus Obscuribacteraceae</taxon>
        <taxon>Candidatus Obscuribacter</taxon>
    </lineage>
</organism>
<feature type="compositionally biased region" description="Polar residues" evidence="1">
    <location>
        <begin position="302"/>
        <end position="317"/>
    </location>
</feature>
<feature type="compositionally biased region" description="Low complexity" evidence="1">
    <location>
        <begin position="280"/>
        <end position="301"/>
    </location>
</feature>
<proteinExistence type="predicted"/>
<comment type="caution">
    <text evidence="3">The sequence shown here is derived from an EMBL/GenBank/DDBJ whole genome shotgun (WGS) entry which is preliminary data.</text>
</comment>
<gene>
    <name evidence="3" type="ORF">J0M35_10375</name>
</gene>
<dbReference type="AlphaFoldDB" id="A0A8J7TL74"/>
<dbReference type="PANTHER" id="PTHR34700">
    <property type="entry name" value="POTASSIUM BINDING PROTEIN KBP"/>
    <property type="match status" value="1"/>
</dbReference>
<accession>A0A8J7TL74</accession>
<dbReference type="CDD" id="cd00118">
    <property type="entry name" value="LysM"/>
    <property type="match status" value="2"/>
</dbReference>
<protein>
    <submittedName>
        <fullName evidence="3">LysM peptidoglycan-binding domain-containing protein</fullName>
    </submittedName>
</protein>
<feature type="domain" description="LysM" evidence="2">
    <location>
        <begin position="395"/>
        <end position="445"/>
    </location>
</feature>
<dbReference type="EMBL" id="JAFLCK010000013">
    <property type="protein sequence ID" value="MBN8660760.1"/>
    <property type="molecule type" value="Genomic_DNA"/>
</dbReference>
<feature type="region of interest" description="Disordered" evidence="1">
    <location>
        <begin position="263"/>
        <end position="333"/>
    </location>
</feature>
<dbReference type="Proteomes" id="UP000664277">
    <property type="component" value="Unassembled WGS sequence"/>
</dbReference>
<dbReference type="Pfam" id="PF01476">
    <property type="entry name" value="LysM"/>
    <property type="match status" value="2"/>
</dbReference>
<dbReference type="PROSITE" id="PS51782">
    <property type="entry name" value="LYSM"/>
    <property type="match status" value="2"/>
</dbReference>
<name>A0A8J7TL74_9BACT</name>
<evidence type="ECO:0000313" key="4">
    <source>
        <dbReference type="Proteomes" id="UP000664277"/>
    </source>
</evidence>
<dbReference type="InterPro" id="IPR018392">
    <property type="entry name" value="LysM"/>
</dbReference>